<keyword evidence="3" id="KW-1133">Transmembrane helix</keyword>
<accession>A0A380G3K2</accession>
<evidence type="ECO:0000259" key="4">
    <source>
        <dbReference type="Pfam" id="PF04650"/>
    </source>
</evidence>
<dbReference type="PANTHER" id="PTHR17571">
    <property type="entry name" value="URINARY PROTEIN RUP /ACROSOMAL PROTEIN SP-10"/>
    <property type="match status" value="1"/>
</dbReference>
<evidence type="ECO:0000256" key="1">
    <source>
        <dbReference type="ARBA" id="ARBA00022729"/>
    </source>
</evidence>
<reference evidence="5 6" key="1">
    <citation type="submission" date="2018-06" db="EMBL/GenBank/DDBJ databases">
        <authorList>
            <consortium name="Pathogen Informatics"/>
            <person name="Doyle S."/>
        </authorList>
    </citation>
    <scope>NUCLEOTIDE SEQUENCE [LARGE SCALE GENOMIC DNA]</scope>
    <source>
        <strain evidence="6">NCTC 11048</strain>
    </source>
</reference>
<dbReference type="Pfam" id="PF04650">
    <property type="entry name" value="YSIRK_signal"/>
    <property type="match status" value="1"/>
</dbReference>
<dbReference type="Proteomes" id="UP000255549">
    <property type="component" value="Unassembled WGS sequence"/>
</dbReference>
<dbReference type="NCBIfam" id="TIGR01168">
    <property type="entry name" value="YSIRK_signal"/>
    <property type="match status" value="1"/>
</dbReference>
<keyword evidence="1" id="KW-0732">Signal</keyword>
<dbReference type="EMBL" id="UHDP01000003">
    <property type="protein sequence ID" value="SUM45729.1"/>
    <property type="molecule type" value="Genomic_DNA"/>
</dbReference>
<keyword evidence="6" id="KW-1185">Reference proteome</keyword>
<feature type="compositionally biased region" description="Polar residues" evidence="2">
    <location>
        <begin position="199"/>
        <end position="236"/>
    </location>
</feature>
<keyword evidence="3" id="KW-0472">Membrane</keyword>
<keyword evidence="3" id="KW-0812">Transmembrane</keyword>
<proteinExistence type="predicted"/>
<feature type="transmembrane region" description="Helical" evidence="3">
    <location>
        <begin position="21"/>
        <end position="41"/>
    </location>
</feature>
<dbReference type="RefSeq" id="WP_275086311.1">
    <property type="nucleotide sequence ID" value="NZ_PPQH01000017.1"/>
</dbReference>
<dbReference type="AlphaFoldDB" id="A0A380G3K2"/>
<evidence type="ECO:0000256" key="2">
    <source>
        <dbReference type="SAM" id="MobiDB-lite"/>
    </source>
</evidence>
<dbReference type="PANTHER" id="PTHR17571:SF34">
    <property type="entry name" value="ACROSOMAL PROTEIN SP-10"/>
    <property type="match status" value="1"/>
</dbReference>
<name>A0A380G3K2_STAIN</name>
<dbReference type="InterPro" id="IPR052671">
    <property type="entry name" value="Acrosomal_SP-10-like"/>
</dbReference>
<protein>
    <submittedName>
        <fullName evidence="5">LPXTG-motif cell wall anchor domain-containing protein</fullName>
    </submittedName>
</protein>
<dbReference type="InterPro" id="IPR005877">
    <property type="entry name" value="YSIRK_signal_dom"/>
</dbReference>
<feature type="region of interest" description="Disordered" evidence="2">
    <location>
        <begin position="58"/>
        <end position="236"/>
    </location>
</feature>
<gene>
    <name evidence="5" type="primary">spsF_3</name>
    <name evidence="5" type="ORF">NCTC11048_00717</name>
</gene>
<sequence length="689" mass="73983">MKKSRKKRIDFLPNRQNRYAIRRFSVGTASILVGATLIFGIHTNDASAAENAISQEALTTNENSSSIEETTKNENTTVEAPTNEATSTEEKSVEATTNETASAEEKSVEAPTNEATSTEEKSVEAPTNEAASTEEKSVEAATNETASTEEKSVEAATNETASAEEKSVEAPTNEAASTEEKSVEAPTNEAASTEEKSVETPTNEAVTSTEPSINPEESSAQEIPPTTTPEDTFSNELNQLTSTEEKTNYTREYLTQNTNLSAEQVDATVERLNLSDDNTTAQDVYFALLQDLANQQDALQPPVAFLAARNSELTNEESITLTESSPMFSAALVDNTVNNDVVSEEDNIIVADAIANGYIKSSTDASNAANTLSGRAWVVDRGTPATILNGLTAVPEGTKVYMQWIDKDGAVSPVYQASTTDQLSSNNGSQVGPGAYAFDLREAWIDANGKAHQYNATSGQYYRLWIDDYKTVDGNTATMLRQVGGFSPGTYINSVTNNNIGQFPLIGINMQRTGIFMGVVPTNDYLTTDNSEWIQDDLGAIENPAVTTQSGFVSGKVWSETGSGDMANSATGPNFNSGDIAREGYQVVMSSLTTEGAEAYKNQVLPLPKGEQAAAAHQLLTEHPEYISATVTGKTDANGAYTLRFPTGTLNRDYLYGYVLDNEGNLVKGYSSFTSPLFRAPNSNLPFTP</sequence>
<evidence type="ECO:0000256" key="3">
    <source>
        <dbReference type="SAM" id="Phobius"/>
    </source>
</evidence>
<evidence type="ECO:0000313" key="5">
    <source>
        <dbReference type="EMBL" id="SUM45729.1"/>
    </source>
</evidence>
<organism evidence="5 6">
    <name type="scientific">Staphylococcus intermedius NCTC 11048</name>
    <dbReference type="NCBI Taxonomy" id="1141106"/>
    <lineage>
        <taxon>Bacteria</taxon>
        <taxon>Bacillati</taxon>
        <taxon>Bacillota</taxon>
        <taxon>Bacilli</taxon>
        <taxon>Bacillales</taxon>
        <taxon>Staphylococcaceae</taxon>
        <taxon>Staphylococcus</taxon>
        <taxon>Staphylococcus intermedius group</taxon>
    </lineage>
</organism>
<feature type="compositionally biased region" description="Low complexity" evidence="2">
    <location>
        <begin position="59"/>
        <end position="77"/>
    </location>
</feature>
<feature type="domain" description="YSIRK Gram-positive signal peptide" evidence="4">
    <location>
        <begin position="14"/>
        <end position="39"/>
    </location>
</feature>
<evidence type="ECO:0000313" key="6">
    <source>
        <dbReference type="Proteomes" id="UP000255549"/>
    </source>
</evidence>